<dbReference type="EMBL" id="JAWDGP010006410">
    <property type="protein sequence ID" value="KAK3741639.1"/>
    <property type="molecule type" value="Genomic_DNA"/>
</dbReference>
<comment type="caution">
    <text evidence="1">The sequence shown here is derived from an EMBL/GenBank/DDBJ whole genome shotgun (WGS) entry which is preliminary data.</text>
</comment>
<keyword evidence="2" id="KW-1185">Reference proteome</keyword>
<dbReference type="Proteomes" id="UP001283361">
    <property type="component" value="Unassembled WGS sequence"/>
</dbReference>
<proteinExistence type="predicted"/>
<evidence type="ECO:0000313" key="1">
    <source>
        <dbReference type="EMBL" id="KAK3741639.1"/>
    </source>
</evidence>
<accession>A0AAE0YDL6</accession>
<dbReference type="AlphaFoldDB" id="A0AAE0YDL6"/>
<reference evidence="1" key="1">
    <citation type="journal article" date="2023" name="G3 (Bethesda)">
        <title>A reference genome for the long-term kleptoplast-retaining sea slug Elysia crispata morphotype clarki.</title>
        <authorList>
            <person name="Eastman K.E."/>
            <person name="Pendleton A.L."/>
            <person name="Shaikh M.A."/>
            <person name="Suttiyut T."/>
            <person name="Ogas R."/>
            <person name="Tomko P."/>
            <person name="Gavelis G."/>
            <person name="Widhalm J.R."/>
            <person name="Wisecaver J.H."/>
        </authorList>
    </citation>
    <scope>NUCLEOTIDE SEQUENCE</scope>
    <source>
        <strain evidence="1">ECLA1</strain>
    </source>
</reference>
<name>A0AAE0YDL6_9GAST</name>
<sequence length="85" mass="9803">MNKFITDYNISDNSLFCDRDRATLIRNRFNSPVRLELRFFIPGDFTELAIKLCVSLSTFCQHLLHILSTSPTMKPSQFVISCRAS</sequence>
<gene>
    <name evidence="1" type="ORF">RRG08_011022</name>
</gene>
<evidence type="ECO:0000313" key="2">
    <source>
        <dbReference type="Proteomes" id="UP001283361"/>
    </source>
</evidence>
<protein>
    <submittedName>
        <fullName evidence="1">Uncharacterized protein</fullName>
    </submittedName>
</protein>
<organism evidence="1 2">
    <name type="scientific">Elysia crispata</name>
    <name type="common">lettuce slug</name>
    <dbReference type="NCBI Taxonomy" id="231223"/>
    <lineage>
        <taxon>Eukaryota</taxon>
        <taxon>Metazoa</taxon>
        <taxon>Spiralia</taxon>
        <taxon>Lophotrochozoa</taxon>
        <taxon>Mollusca</taxon>
        <taxon>Gastropoda</taxon>
        <taxon>Heterobranchia</taxon>
        <taxon>Euthyneura</taxon>
        <taxon>Panpulmonata</taxon>
        <taxon>Sacoglossa</taxon>
        <taxon>Placobranchoidea</taxon>
        <taxon>Plakobranchidae</taxon>
        <taxon>Elysia</taxon>
    </lineage>
</organism>